<dbReference type="AlphaFoldDB" id="A0AAN6GDZ0"/>
<gene>
    <name evidence="2" type="ORF">OC842_004625</name>
</gene>
<sequence>MDSGPPPAQGIQLQGQMQPQASLPRTQAPSVFIPRSHRNNPVGVRGAATRANLAQSSTRQLLDSHAQLQHVLQTTAVHLPASSRAKLERDAQLLQREIQLRSAQTAGAGSADKGKGKAAMFGQDEEREVNGWILVGGQQQQQQQQQQHEGQSVNSQVDQLRGAIAQLDIDQPGAGQIKKEVFANPATDPGPSDGAATKNMTFRQMLTQGIVNAGSPNIGIASTLGAPNPRRPSGQGPIVLLEPCSSALAEAEALQAADHLRAIDEAEQQRARRRTAAQQKRSGKAKAGDGQGSTSSHSMRLRPRKRPAEGSSSASTNTSTAMDLADSADANHPSWSFYTPDGLFGDDDDDDANDDDDDEDDDDGASRTGRSTMESSLISSGQMSISQSTSSTLHFELEPRRTSTAQPHRKVRRRLSGQGDGQYEVTEDDDEDDEMIPDISASEQHAIEAAQEAEAMLDSEQPARWAFEAVAAREASERPGRGR</sequence>
<accession>A0AAN6GDZ0</accession>
<evidence type="ECO:0000256" key="1">
    <source>
        <dbReference type="SAM" id="MobiDB-lite"/>
    </source>
</evidence>
<name>A0AAN6GDZ0_9BASI</name>
<evidence type="ECO:0000313" key="2">
    <source>
        <dbReference type="EMBL" id="KAK0528207.1"/>
    </source>
</evidence>
<dbReference type="EMBL" id="JAPDMQ010000281">
    <property type="protein sequence ID" value="KAK0528207.1"/>
    <property type="molecule type" value="Genomic_DNA"/>
</dbReference>
<feature type="region of interest" description="Disordered" evidence="1">
    <location>
        <begin position="267"/>
        <end position="434"/>
    </location>
</feature>
<reference evidence="2" key="1">
    <citation type="journal article" date="2023" name="PhytoFront">
        <title>Draft Genome Resources of Seven Strains of Tilletia horrida, Causal Agent of Kernel Smut of Rice.</title>
        <authorList>
            <person name="Khanal S."/>
            <person name="Antony Babu S."/>
            <person name="Zhou X.G."/>
        </authorList>
    </citation>
    <scope>NUCLEOTIDE SEQUENCE</scope>
    <source>
        <strain evidence="2">TX3</strain>
    </source>
</reference>
<evidence type="ECO:0000313" key="3">
    <source>
        <dbReference type="Proteomes" id="UP001176521"/>
    </source>
</evidence>
<dbReference type="Proteomes" id="UP001176521">
    <property type="component" value="Unassembled WGS sequence"/>
</dbReference>
<feature type="compositionally biased region" description="Low complexity" evidence="1">
    <location>
        <begin position="311"/>
        <end position="321"/>
    </location>
</feature>
<keyword evidence="3" id="KW-1185">Reference proteome</keyword>
<feature type="compositionally biased region" description="Acidic residues" evidence="1">
    <location>
        <begin position="344"/>
        <end position="363"/>
    </location>
</feature>
<feature type="compositionally biased region" description="Acidic residues" evidence="1">
    <location>
        <begin position="425"/>
        <end position="434"/>
    </location>
</feature>
<protein>
    <submittedName>
        <fullName evidence="2">Uncharacterized protein</fullName>
    </submittedName>
</protein>
<proteinExistence type="predicted"/>
<organism evidence="2 3">
    <name type="scientific">Tilletia horrida</name>
    <dbReference type="NCBI Taxonomy" id="155126"/>
    <lineage>
        <taxon>Eukaryota</taxon>
        <taxon>Fungi</taxon>
        <taxon>Dikarya</taxon>
        <taxon>Basidiomycota</taxon>
        <taxon>Ustilaginomycotina</taxon>
        <taxon>Exobasidiomycetes</taxon>
        <taxon>Tilletiales</taxon>
        <taxon>Tilletiaceae</taxon>
        <taxon>Tilletia</taxon>
    </lineage>
</organism>
<feature type="compositionally biased region" description="Low complexity" evidence="1">
    <location>
        <begin position="375"/>
        <end position="393"/>
    </location>
</feature>
<feature type="region of interest" description="Disordered" evidence="1">
    <location>
        <begin position="1"/>
        <end position="43"/>
    </location>
</feature>
<comment type="caution">
    <text evidence="2">The sequence shown here is derived from an EMBL/GenBank/DDBJ whole genome shotgun (WGS) entry which is preliminary data.</text>
</comment>
<feature type="compositionally biased region" description="Low complexity" evidence="1">
    <location>
        <begin position="9"/>
        <end position="21"/>
    </location>
</feature>